<dbReference type="RefSeq" id="WP_122114859.1">
    <property type="nucleotide sequence ID" value="NZ_AP019729.1"/>
</dbReference>
<reference evidence="3 4" key="1">
    <citation type="submission" date="2018-08" db="EMBL/GenBank/DDBJ databases">
        <title>A genome reference for cultivated species of the human gut microbiota.</title>
        <authorList>
            <person name="Zou Y."/>
            <person name="Xue W."/>
            <person name="Luo G."/>
        </authorList>
    </citation>
    <scope>NUCLEOTIDE SEQUENCE [LARGE SCALE GENOMIC DNA]</scope>
    <source>
        <strain evidence="3 4">AM30-4</strain>
    </source>
</reference>
<keyword evidence="3" id="KW-0547">Nucleotide-binding</keyword>
<dbReference type="Proteomes" id="UP000284660">
    <property type="component" value="Unassembled WGS sequence"/>
</dbReference>
<evidence type="ECO:0000259" key="1">
    <source>
        <dbReference type="Pfam" id="PF13175"/>
    </source>
</evidence>
<dbReference type="InterPro" id="IPR027417">
    <property type="entry name" value="P-loop_NTPase"/>
</dbReference>
<evidence type="ECO:0000313" key="3">
    <source>
        <dbReference type="EMBL" id="RHD77372.1"/>
    </source>
</evidence>
<comment type="caution">
    <text evidence="3">The sequence shown here is derived from an EMBL/GenBank/DDBJ whole genome shotgun (WGS) entry which is preliminary data.</text>
</comment>
<dbReference type="InterPro" id="IPR003959">
    <property type="entry name" value="ATPase_AAA_core"/>
</dbReference>
<protein>
    <submittedName>
        <fullName evidence="3">ATP-binding protein</fullName>
    </submittedName>
</protein>
<sequence length="345" mass="39058">MINSILLTNFTGFANNRFDFTEGVNVLIGKNGTGKTHVLKCLAATLQARHDFLGKNSASKEQFEYILAEDMIYYFKPDIIGNLVSKGLPSGRANIAVTIDSKVLQYNFSSAAKTTVKLETDEKWNDRHFIYIPPREMFSLFEGFIGLSSKREISFDQTYINLAHALALPVLRESEDNPLRPAVELLERELQFKVLQMNGRFYIQTESGNMEAHLVAEGLRKLASILYLILNGEINANTILFWDEPEANLNPALIKVVSKFILVLQECGLQIFIATHDYLLTHTLSLYSEYKEHTGVSVKFFGLKKEGKGIIVEESETLAGIQSNPILEEYAAFYDLEQQFISKYE</sequence>
<dbReference type="GO" id="GO:0005524">
    <property type="term" value="F:ATP binding"/>
    <property type="evidence" value="ECO:0007669"/>
    <property type="project" value="UniProtKB-KW"/>
</dbReference>
<evidence type="ECO:0000313" key="4">
    <source>
        <dbReference type="Proteomes" id="UP000284660"/>
    </source>
</evidence>
<dbReference type="InterPro" id="IPR051396">
    <property type="entry name" value="Bact_Antivir_Def_Nuclease"/>
</dbReference>
<feature type="domain" description="ATPase AAA-type core" evidence="2">
    <location>
        <begin position="150"/>
        <end position="280"/>
    </location>
</feature>
<dbReference type="GO" id="GO:0016887">
    <property type="term" value="F:ATP hydrolysis activity"/>
    <property type="evidence" value="ECO:0007669"/>
    <property type="project" value="InterPro"/>
</dbReference>
<proteinExistence type="predicted"/>
<dbReference type="AlphaFoldDB" id="A0A412EJU2"/>
<dbReference type="Pfam" id="PF13175">
    <property type="entry name" value="AAA_15"/>
    <property type="match status" value="1"/>
</dbReference>
<dbReference type="PANTHER" id="PTHR43581:SF2">
    <property type="entry name" value="EXCINUCLEASE ATPASE SUBUNIT"/>
    <property type="match status" value="1"/>
</dbReference>
<dbReference type="EMBL" id="QSJN01000002">
    <property type="protein sequence ID" value="RHD77372.1"/>
    <property type="molecule type" value="Genomic_DNA"/>
</dbReference>
<dbReference type="SUPFAM" id="SSF52540">
    <property type="entry name" value="P-loop containing nucleoside triphosphate hydrolases"/>
    <property type="match status" value="1"/>
</dbReference>
<dbReference type="PANTHER" id="PTHR43581">
    <property type="entry name" value="ATP/GTP PHOSPHATASE"/>
    <property type="match status" value="1"/>
</dbReference>
<keyword evidence="3" id="KW-0067">ATP-binding</keyword>
<dbReference type="Gene3D" id="3.40.50.300">
    <property type="entry name" value="P-loop containing nucleotide triphosphate hydrolases"/>
    <property type="match status" value="2"/>
</dbReference>
<dbReference type="Pfam" id="PF13304">
    <property type="entry name" value="AAA_21"/>
    <property type="match status" value="1"/>
</dbReference>
<gene>
    <name evidence="3" type="ORF">DW782_05335</name>
</gene>
<organism evidence="3 4">
    <name type="scientific">Parabacteroides distasonis</name>
    <dbReference type="NCBI Taxonomy" id="823"/>
    <lineage>
        <taxon>Bacteria</taxon>
        <taxon>Pseudomonadati</taxon>
        <taxon>Bacteroidota</taxon>
        <taxon>Bacteroidia</taxon>
        <taxon>Bacteroidales</taxon>
        <taxon>Tannerellaceae</taxon>
        <taxon>Parabacteroides</taxon>
    </lineage>
</organism>
<evidence type="ECO:0000259" key="2">
    <source>
        <dbReference type="Pfam" id="PF13304"/>
    </source>
</evidence>
<name>A0A412EJU2_PARDI</name>
<accession>A0A412EJU2</accession>
<feature type="domain" description="Endonuclease GajA/Old nuclease/RecF-like AAA" evidence="1">
    <location>
        <begin position="1"/>
        <end position="78"/>
    </location>
</feature>
<dbReference type="InterPro" id="IPR041685">
    <property type="entry name" value="AAA_GajA/Old/RecF-like"/>
</dbReference>